<keyword evidence="1" id="KW-0472">Membrane</keyword>
<protein>
    <submittedName>
        <fullName evidence="2">Uncharacterized protein</fullName>
    </submittedName>
</protein>
<organism evidence="2">
    <name type="scientific">Rhipicephalus microplus</name>
    <name type="common">Cattle tick</name>
    <name type="synonym">Boophilus microplus</name>
    <dbReference type="NCBI Taxonomy" id="6941"/>
    <lineage>
        <taxon>Eukaryota</taxon>
        <taxon>Metazoa</taxon>
        <taxon>Ecdysozoa</taxon>
        <taxon>Arthropoda</taxon>
        <taxon>Chelicerata</taxon>
        <taxon>Arachnida</taxon>
        <taxon>Acari</taxon>
        <taxon>Parasitiformes</taxon>
        <taxon>Ixodida</taxon>
        <taxon>Ixodoidea</taxon>
        <taxon>Ixodidae</taxon>
        <taxon>Rhipicephalinae</taxon>
        <taxon>Rhipicephalus</taxon>
        <taxon>Boophilus</taxon>
    </lineage>
</organism>
<keyword evidence="1" id="KW-1133">Transmembrane helix</keyword>
<sequence>MHRFSFYVKTTVTVGFCCFSLSLIVSLFSKVRNLPMFFLSCLDTLNPLATARNIVKADSFTTGFYHAGHQAVKQRHLVLTKLKAFSSSFAVTILGTLRLS</sequence>
<evidence type="ECO:0000313" key="2">
    <source>
        <dbReference type="EMBL" id="NIE49687.1"/>
    </source>
</evidence>
<name>A0A6G5AI29_RHIMP</name>
<dbReference type="AlphaFoldDB" id="A0A6G5AI29"/>
<keyword evidence="1" id="KW-0812">Transmembrane</keyword>
<evidence type="ECO:0000256" key="1">
    <source>
        <dbReference type="SAM" id="Phobius"/>
    </source>
</evidence>
<accession>A0A6G5AI29</accession>
<proteinExistence type="predicted"/>
<reference evidence="2" key="1">
    <citation type="submission" date="2020-03" db="EMBL/GenBank/DDBJ databases">
        <title>A transcriptome and proteome of the tick Rhipicephalus microplus shaped by the genetic composition of its hosts and developmental stage.</title>
        <authorList>
            <person name="Garcia G.R."/>
            <person name="Ribeiro J.M.C."/>
            <person name="Maruyama S.R."/>
            <person name="Gardinasse L.G."/>
            <person name="Nelson K."/>
            <person name="Ferreira B.R."/>
            <person name="Andrade T.G."/>
            <person name="Santos I.K.F.M."/>
        </authorList>
    </citation>
    <scope>NUCLEOTIDE SEQUENCE</scope>
    <source>
        <strain evidence="2">NSGR</strain>
        <tissue evidence="2">Salivary glands</tissue>
    </source>
</reference>
<dbReference type="EMBL" id="GIKN01007414">
    <property type="protein sequence ID" value="NIE49687.1"/>
    <property type="molecule type" value="Transcribed_RNA"/>
</dbReference>
<feature type="transmembrane region" description="Helical" evidence="1">
    <location>
        <begin position="6"/>
        <end position="28"/>
    </location>
</feature>